<dbReference type="InterPro" id="IPR009057">
    <property type="entry name" value="Homeodomain-like_sf"/>
</dbReference>
<organism evidence="2 3">
    <name type="scientific">Kouleothrix aurantiaca</name>
    <dbReference type="NCBI Taxonomy" id="186479"/>
    <lineage>
        <taxon>Bacteria</taxon>
        <taxon>Bacillati</taxon>
        <taxon>Chloroflexota</taxon>
        <taxon>Chloroflexia</taxon>
        <taxon>Chloroflexales</taxon>
        <taxon>Roseiflexineae</taxon>
        <taxon>Roseiflexaceae</taxon>
        <taxon>Kouleothrix</taxon>
    </lineage>
</organism>
<dbReference type="GO" id="GO:0004803">
    <property type="term" value="F:transposase activity"/>
    <property type="evidence" value="ECO:0007669"/>
    <property type="project" value="InterPro"/>
</dbReference>
<gene>
    <name evidence="2" type="ORF">SE17_34410</name>
</gene>
<evidence type="ECO:0000256" key="1">
    <source>
        <dbReference type="SAM" id="Coils"/>
    </source>
</evidence>
<accession>A0A0P9H5D2</accession>
<dbReference type="PANTHER" id="PTHR33609:SF1">
    <property type="entry name" value="TRANSPOSASE"/>
    <property type="match status" value="1"/>
</dbReference>
<feature type="coiled-coil region" evidence="1">
    <location>
        <begin position="50"/>
        <end position="77"/>
    </location>
</feature>
<dbReference type="Proteomes" id="UP000050509">
    <property type="component" value="Unassembled WGS sequence"/>
</dbReference>
<proteinExistence type="predicted"/>
<keyword evidence="3" id="KW-1185">Reference proteome</keyword>
<dbReference type="PANTHER" id="PTHR33609">
    <property type="entry name" value="LOW CALCIUM RESPONSE LOCUS PROTEIN S"/>
    <property type="match status" value="1"/>
</dbReference>
<protein>
    <submittedName>
        <fullName evidence="2">Transposase</fullName>
    </submittedName>
</protein>
<dbReference type="AlphaFoldDB" id="A0A0P9H5D2"/>
<dbReference type="GO" id="GO:0006313">
    <property type="term" value="P:DNA transposition"/>
    <property type="evidence" value="ECO:0007669"/>
    <property type="project" value="InterPro"/>
</dbReference>
<dbReference type="InterPro" id="IPR052546">
    <property type="entry name" value="Transposase_8_domain"/>
</dbReference>
<dbReference type="GO" id="GO:0003677">
    <property type="term" value="F:DNA binding"/>
    <property type="evidence" value="ECO:0007669"/>
    <property type="project" value="InterPro"/>
</dbReference>
<evidence type="ECO:0000313" key="3">
    <source>
        <dbReference type="Proteomes" id="UP000050509"/>
    </source>
</evidence>
<keyword evidence="1" id="KW-0175">Coiled coil</keyword>
<name>A0A0P9H5D2_9CHLR</name>
<dbReference type="EMBL" id="LJCR01002184">
    <property type="protein sequence ID" value="KPV49119.1"/>
    <property type="molecule type" value="Genomic_DNA"/>
</dbReference>
<dbReference type="InterPro" id="IPR002514">
    <property type="entry name" value="Transposase_8"/>
</dbReference>
<evidence type="ECO:0000313" key="2">
    <source>
        <dbReference type="EMBL" id="KPV49119.1"/>
    </source>
</evidence>
<comment type="caution">
    <text evidence="2">The sequence shown here is derived from an EMBL/GenBank/DDBJ whole genome shotgun (WGS) entry which is preliminary data.</text>
</comment>
<dbReference type="SUPFAM" id="SSF46689">
    <property type="entry name" value="Homeodomain-like"/>
    <property type="match status" value="1"/>
</dbReference>
<reference evidence="2 3" key="1">
    <citation type="submission" date="2015-09" db="EMBL/GenBank/DDBJ databases">
        <title>Draft genome sequence of Kouleothrix aurantiaca JCM 19913.</title>
        <authorList>
            <person name="Hemp J."/>
        </authorList>
    </citation>
    <scope>NUCLEOTIDE SEQUENCE [LARGE SCALE GENOMIC DNA]</scope>
    <source>
        <strain evidence="2 3">COM-B</strain>
    </source>
</reference>
<dbReference type="Pfam" id="PF01527">
    <property type="entry name" value="HTH_Tnp_1"/>
    <property type="match status" value="1"/>
</dbReference>
<sequence length="89" mass="10509">MKMPTYSAEQILKILEQADKCDQTVSAVCREHGIAEATFYRWRKTYRGMNVQEVQRLKELEKENARLKRMLAERLLEIDLLKEVVAKKP</sequence>